<organism evidence="11 12">
    <name type="scientific">Intestinicryptomonas porci</name>
    <dbReference type="NCBI Taxonomy" id="2926320"/>
    <lineage>
        <taxon>Bacteria</taxon>
        <taxon>Pseudomonadati</taxon>
        <taxon>Verrucomicrobiota</taxon>
        <taxon>Opitutia</taxon>
        <taxon>Opitutales</taxon>
        <taxon>Intestinicryptomonaceae</taxon>
        <taxon>Intestinicryptomonas</taxon>
    </lineage>
</organism>
<keyword evidence="6" id="KW-0653">Protein transport</keyword>
<feature type="coiled-coil region" evidence="7">
    <location>
        <begin position="40"/>
        <end position="74"/>
    </location>
</feature>
<evidence type="ECO:0000256" key="1">
    <source>
        <dbReference type="ARBA" id="ARBA00004651"/>
    </source>
</evidence>
<feature type="transmembrane region" description="Helical" evidence="8">
    <location>
        <begin position="331"/>
        <end position="356"/>
    </location>
</feature>
<dbReference type="PANTHER" id="PTHR30625:SF11">
    <property type="entry name" value="MOTA_TOLQ_EXBB PROTON CHANNEL DOMAIN-CONTAINING PROTEIN"/>
    <property type="match status" value="1"/>
</dbReference>
<evidence type="ECO:0000256" key="6">
    <source>
        <dbReference type="RuleBase" id="RU004057"/>
    </source>
</evidence>
<keyword evidence="12" id="KW-1185">Reference proteome</keyword>
<evidence type="ECO:0000256" key="4">
    <source>
        <dbReference type="ARBA" id="ARBA00022989"/>
    </source>
</evidence>
<comment type="similarity">
    <text evidence="6">Belongs to the exbB/tolQ family.</text>
</comment>
<comment type="subcellular location">
    <subcellularLocation>
        <location evidence="1">Cell membrane</location>
        <topology evidence="1">Multi-pass membrane protein</topology>
    </subcellularLocation>
    <subcellularLocation>
        <location evidence="6">Membrane</location>
        <topology evidence="6">Multi-pass membrane protein</topology>
    </subcellularLocation>
</comment>
<dbReference type="Proteomes" id="UP001275932">
    <property type="component" value="Unassembled WGS sequence"/>
</dbReference>
<feature type="domain" description="MotA/TolQ/ExbB proton channel" evidence="10">
    <location>
        <begin position="249"/>
        <end position="368"/>
    </location>
</feature>
<feature type="signal peptide" evidence="9">
    <location>
        <begin position="1"/>
        <end position="19"/>
    </location>
</feature>
<evidence type="ECO:0000256" key="9">
    <source>
        <dbReference type="SAM" id="SignalP"/>
    </source>
</evidence>
<keyword evidence="5 8" id="KW-0472">Membrane</keyword>
<feature type="transmembrane region" description="Helical" evidence="8">
    <location>
        <begin position="284"/>
        <end position="311"/>
    </location>
</feature>
<proteinExistence type="inferred from homology"/>
<dbReference type="PANTHER" id="PTHR30625">
    <property type="entry name" value="PROTEIN TOLQ"/>
    <property type="match status" value="1"/>
</dbReference>
<sequence length="380" mass="41016">MKRISAMIFFCLLNCFAFADALQNMEGQCSDLLKTYGQTLSQIADERAKLNEKILKAGEETKSLEAELKSIRENSVNYDLALKNLAAKTSMYDGLRSAVQELAVSLNSQKIMPARDFDGVLSQISELLEKADAEIFSAKILDYAIVGQNGEDFLKSLESGGRFSAKLDTSLGKIPLVKTRTFKQKIEVGGVWIYPILAFGAMAFLVSIFKAFTSLSMGRINPECVAKISSLLEKGDEAGAVKLAENAPKPHSAMLKKFLENRGISKSLTEEIAYEQMLSCGEKLFSGLGVVAVSAAISPLLGLLGTVTGIIKTFGDLSVYGAGNPQLMSGGISEALITTEFGLMVAIPSFVLHAILSRRGKAILSDMEKAASEYISKNCK</sequence>
<evidence type="ECO:0000313" key="12">
    <source>
        <dbReference type="Proteomes" id="UP001275932"/>
    </source>
</evidence>
<evidence type="ECO:0000256" key="7">
    <source>
        <dbReference type="SAM" id="Coils"/>
    </source>
</evidence>
<accession>A0ABU4WIK8</accession>
<comment type="caution">
    <text evidence="11">The sequence shown here is derived from an EMBL/GenBank/DDBJ whole genome shotgun (WGS) entry which is preliminary data.</text>
</comment>
<dbReference type="InterPro" id="IPR050790">
    <property type="entry name" value="ExbB/TolQ_transport"/>
</dbReference>
<protein>
    <submittedName>
        <fullName evidence="11">MotA/TolQ/ExbB proton channel family protein</fullName>
    </submittedName>
</protein>
<evidence type="ECO:0000313" key="11">
    <source>
        <dbReference type="EMBL" id="MDX8415603.1"/>
    </source>
</evidence>
<keyword evidence="6" id="KW-0813">Transport</keyword>
<keyword evidence="7" id="KW-0175">Coiled coil</keyword>
<feature type="transmembrane region" description="Helical" evidence="8">
    <location>
        <begin position="192"/>
        <end position="212"/>
    </location>
</feature>
<evidence type="ECO:0000259" key="10">
    <source>
        <dbReference type="Pfam" id="PF01618"/>
    </source>
</evidence>
<name>A0ABU4WIK8_9BACT</name>
<evidence type="ECO:0000256" key="8">
    <source>
        <dbReference type="SAM" id="Phobius"/>
    </source>
</evidence>
<feature type="chain" id="PRO_5047101730" evidence="9">
    <location>
        <begin position="20"/>
        <end position="380"/>
    </location>
</feature>
<keyword evidence="3 8" id="KW-0812">Transmembrane</keyword>
<gene>
    <name evidence="11" type="ORF">MOX91_05340</name>
</gene>
<keyword evidence="9" id="KW-0732">Signal</keyword>
<evidence type="ECO:0000256" key="2">
    <source>
        <dbReference type="ARBA" id="ARBA00022475"/>
    </source>
</evidence>
<dbReference type="InterPro" id="IPR002898">
    <property type="entry name" value="MotA_ExbB_proton_chnl"/>
</dbReference>
<keyword evidence="4 8" id="KW-1133">Transmembrane helix</keyword>
<reference evidence="11 12" key="1">
    <citation type="submission" date="2022-03" db="EMBL/GenBank/DDBJ databases">
        <title>Novel taxa within the pig intestine.</title>
        <authorList>
            <person name="Wylensek D."/>
            <person name="Bishof K."/>
            <person name="Afrizal A."/>
            <person name="Clavel T."/>
        </authorList>
    </citation>
    <scope>NUCLEOTIDE SEQUENCE [LARGE SCALE GENOMIC DNA]</scope>
    <source>
        <strain evidence="11 12">CLA-KB-P66</strain>
    </source>
</reference>
<evidence type="ECO:0000256" key="5">
    <source>
        <dbReference type="ARBA" id="ARBA00023136"/>
    </source>
</evidence>
<dbReference type="RefSeq" id="WP_370397050.1">
    <property type="nucleotide sequence ID" value="NZ_JALBUT010000005.1"/>
</dbReference>
<evidence type="ECO:0000256" key="3">
    <source>
        <dbReference type="ARBA" id="ARBA00022692"/>
    </source>
</evidence>
<keyword evidence="2" id="KW-1003">Cell membrane</keyword>
<dbReference type="Pfam" id="PF01618">
    <property type="entry name" value="MotA_ExbB"/>
    <property type="match status" value="1"/>
</dbReference>
<dbReference type="EMBL" id="JALBUT010000005">
    <property type="protein sequence ID" value="MDX8415603.1"/>
    <property type="molecule type" value="Genomic_DNA"/>
</dbReference>